<proteinExistence type="predicted"/>
<gene>
    <name evidence="5" type="ordered locus">Snas_6278</name>
</gene>
<dbReference type="Gene3D" id="1.10.260.40">
    <property type="entry name" value="lambda repressor-like DNA-binding domains"/>
    <property type="match status" value="1"/>
</dbReference>
<evidence type="ECO:0000256" key="1">
    <source>
        <dbReference type="ARBA" id="ARBA00023015"/>
    </source>
</evidence>
<feature type="domain" description="HTH lacI-type" evidence="4">
    <location>
        <begin position="7"/>
        <end position="61"/>
    </location>
</feature>
<keyword evidence="1" id="KW-0805">Transcription regulation</keyword>
<dbReference type="GO" id="GO:0003700">
    <property type="term" value="F:DNA-binding transcription factor activity"/>
    <property type="evidence" value="ECO:0007669"/>
    <property type="project" value="TreeGrafter"/>
</dbReference>
<dbReference type="EMBL" id="CP001778">
    <property type="protein sequence ID" value="ADD45898.1"/>
    <property type="molecule type" value="Genomic_DNA"/>
</dbReference>
<dbReference type="PANTHER" id="PTHR30146:SF109">
    <property type="entry name" value="HTH-TYPE TRANSCRIPTIONAL REGULATOR GALS"/>
    <property type="match status" value="1"/>
</dbReference>
<evidence type="ECO:0000256" key="2">
    <source>
        <dbReference type="ARBA" id="ARBA00023125"/>
    </source>
</evidence>
<protein>
    <submittedName>
        <fullName evidence="5">Transcriptional regulator, LacI family</fullName>
    </submittedName>
</protein>
<dbReference type="InterPro" id="IPR028082">
    <property type="entry name" value="Peripla_BP_I"/>
</dbReference>
<dbReference type="PANTHER" id="PTHR30146">
    <property type="entry name" value="LACI-RELATED TRANSCRIPTIONAL REPRESSOR"/>
    <property type="match status" value="1"/>
</dbReference>
<evidence type="ECO:0000259" key="4">
    <source>
        <dbReference type="PROSITE" id="PS50932"/>
    </source>
</evidence>
<organism evidence="5 6">
    <name type="scientific">Stackebrandtia nassauensis (strain DSM 44728 / CIP 108903 / NRRL B-16338 / NBRC 102104 / LLR-40K-21)</name>
    <dbReference type="NCBI Taxonomy" id="446470"/>
    <lineage>
        <taxon>Bacteria</taxon>
        <taxon>Bacillati</taxon>
        <taxon>Actinomycetota</taxon>
        <taxon>Actinomycetes</taxon>
        <taxon>Glycomycetales</taxon>
        <taxon>Glycomycetaceae</taxon>
        <taxon>Stackebrandtia</taxon>
    </lineage>
</organism>
<dbReference type="SUPFAM" id="SSF53822">
    <property type="entry name" value="Periplasmic binding protein-like I"/>
    <property type="match status" value="1"/>
</dbReference>
<dbReference type="Pfam" id="PF00356">
    <property type="entry name" value="LacI"/>
    <property type="match status" value="1"/>
</dbReference>
<dbReference type="Gene3D" id="3.40.50.2300">
    <property type="match status" value="2"/>
</dbReference>
<dbReference type="RefSeq" id="WP_013021469.1">
    <property type="nucleotide sequence ID" value="NC_013947.1"/>
</dbReference>
<dbReference type="CDD" id="cd06267">
    <property type="entry name" value="PBP1_LacI_sugar_binding-like"/>
    <property type="match status" value="1"/>
</dbReference>
<dbReference type="InterPro" id="IPR010982">
    <property type="entry name" value="Lambda_DNA-bd_dom_sf"/>
</dbReference>
<dbReference type="InterPro" id="IPR046335">
    <property type="entry name" value="LacI/GalR-like_sensor"/>
</dbReference>
<dbReference type="Proteomes" id="UP000000844">
    <property type="component" value="Chromosome"/>
</dbReference>
<reference evidence="5 6" key="1">
    <citation type="journal article" date="2009" name="Stand. Genomic Sci.">
        <title>Complete genome sequence of Stackebrandtia nassauensis type strain (LLR-40K-21).</title>
        <authorList>
            <person name="Munk C."/>
            <person name="Lapidus A."/>
            <person name="Copeland A."/>
            <person name="Jando M."/>
            <person name="Mayilraj S."/>
            <person name="Glavina Del Rio T."/>
            <person name="Nolan M."/>
            <person name="Chen F."/>
            <person name="Lucas S."/>
            <person name="Tice H."/>
            <person name="Cheng J.F."/>
            <person name="Han C."/>
            <person name="Detter J.C."/>
            <person name="Bruce D."/>
            <person name="Goodwin L."/>
            <person name="Chain P."/>
            <person name="Pitluck S."/>
            <person name="Goker M."/>
            <person name="Ovchinikova G."/>
            <person name="Pati A."/>
            <person name="Ivanova N."/>
            <person name="Mavromatis K."/>
            <person name="Chen A."/>
            <person name="Palaniappan K."/>
            <person name="Land M."/>
            <person name="Hauser L."/>
            <person name="Chang Y.J."/>
            <person name="Jeffries C.D."/>
            <person name="Bristow J."/>
            <person name="Eisen J.A."/>
            <person name="Markowitz V."/>
            <person name="Hugenholtz P."/>
            <person name="Kyrpides N.C."/>
            <person name="Klenk H.P."/>
        </authorList>
    </citation>
    <scope>NUCLEOTIDE SEQUENCE [LARGE SCALE GENOMIC DNA]</scope>
    <source>
        <strain evidence="6">DSM 44728 / CIP 108903 / NRRL B-16338 / NBRC 102104 / LLR-40K-21</strain>
    </source>
</reference>
<dbReference type="OrthoDB" id="4268837at2"/>
<evidence type="ECO:0000313" key="6">
    <source>
        <dbReference type="Proteomes" id="UP000000844"/>
    </source>
</evidence>
<dbReference type="AlphaFoldDB" id="D3Q413"/>
<dbReference type="GO" id="GO:0000976">
    <property type="term" value="F:transcription cis-regulatory region binding"/>
    <property type="evidence" value="ECO:0007669"/>
    <property type="project" value="TreeGrafter"/>
</dbReference>
<dbReference type="eggNOG" id="COG1609">
    <property type="taxonomic scope" value="Bacteria"/>
</dbReference>
<keyword evidence="3" id="KW-0804">Transcription</keyword>
<dbReference type="STRING" id="446470.Snas_6278"/>
<dbReference type="PROSITE" id="PS50932">
    <property type="entry name" value="HTH_LACI_2"/>
    <property type="match status" value="1"/>
</dbReference>
<dbReference type="Pfam" id="PF13377">
    <property type="entry name" value="Peripla_BP_3"/>
    <property type="match status" value="1"/>
</dbReference>
<dbReference type="SMART" id="SM00354">
    <property type="entry name" value="HTH_LACI"/>
    <property type="match status" value="1"/>
</dbReference>
<dbReference type="SUPFAM" id="SSF47413">
    <property type="entry name" value="lambda repressor-like DNA-binding domains"/>
    <property type="match status" value="1"/>
</dbReference>
<dbReference type="HOGENOM" id="CLU_037628_6_1_11"/>
<accession>D3Q413</accession>
<sequence>MEKRSAPTLDTVAARAGVGRGTVSRVINGSSRVSQEARDAVNRAITELGYVPNHAARSLVTRRTDVIALVISETEDRMWGEPYFADVIRGITRQLSESGLRLMFTLASTAEDRSRLETYLLGKHVDGALLISLHGDDPLPRHLEGSGLPVVLCGAPVGETDVPFVDSDNRGGARQAVEHLASTGRRRIAAITGPQDMSVGIDRLTGYREALRTEGLPEDPALMEPGDFSEAAGVTAMRALLDRVPDLDAVFAASDPMAFGALRVLRERGIRVPEDVAVVGFDDSPRAEHSEPPLTTVRQAAEPMGREMARLIQARIRGENPDPPSTILSTRLIVRESS</sequence>
<keyword evidence="6" id="KW-1185">Reference proteome</keyword>
<evidence type="ECO:0000256" key="3">
    <source>
        <dbReference type="ARBA" id="ARBA00023163"/>
    </source>
</evidence>
<dbReference type="KEGG" id="sna:Snas_6278"/>
<name>D3Q413_STANL</name>
<dbReference type="InterPro" id="IPR000843">
    <property type="entry name" value="HTH_LacI"/>
</dbReference>
<evidence type="ECO:0000313" key="5">
    <source>
        <dbReference type="EMBL" id="ADD45898.1"/>
    </source>
</evidence>
<keyword evidence="2" id="KW-0238">DNA-binding</keyword>
<dbReference type="CDD" id="cd01392">
    <property type="entry name" value="HTH_LacI"/>
    <property type="match status" value="1"/>
</dbReference>